<dbReference type="Gene3D" id="4.10.60.10">
    <property type="entry name" value="Zinc finger, CCHC-type"/>
    <property type="match status" value="1"/>
</dbReference>
<feature type="non-terminal residue" evidence="4">
    <location>
        <position position="617"/>
    </location>
</feature>
<sequence length="617" mass="69274">DPHAQQAPPTQGEDHGRTIERFQNMRPPTFSGVEGPAALTEWLRKLERIFTIVTDKYFPKSYRDQKEREFYDLKQDASTVDEYSRAFTRLSAFARHMVDTEERKARKFRDGLRQDIRVLVASHGDLPFADTVIRAQQIESCMTPVVTVPSNYHSQPPQTAIITQPAISAQPFSGSHKRRNDHHSGHKKSKRPDTGKKSVRAQQIQQVPGGQPRCGSCGRFHAAGECFAAQKTCYNCHRLGHFAHKCPEPKRENPGPHQQQLQYQQPPQHQQQNQQRPMAQARVYALTNDEAANNTGTMSGMLSISNMPVFALCDTGATHSFISSSCLEALGIRDVSKVDALEVSLASGKTIATDSMVRGLQVNIGGRNLEVNTYIIEMRDFDVILGMDWLTHYRADIRCLEKEVTLHPTNGESIVFYGAKSRTVPKVISSLKAMKEISKGSCQGYLVSMIGEGEEKRASPGDVSIVCEYPDVFPDQLPGGPPNRQVEFTIDLLPGAGPVSKAPYRMALKELQELKTQIQELLNLGFIRPSVSPWGAPVLFVKNKDGSMRMCINYHELNNLTVKNKYPLPRIEDLFDQLRGASVFSKIDLRSGYHQLKIKESDVSKTAFRTRYGHYEF</sequence>
<dbReference type="InterPro" id="IPR021109">
    <property type="entry name" value="Peptidase_aspartic_dom_sf"/>
</dbReference>
<dbReference type="CDD" id="cd00303">
    <property type="entry name" value="retropepsin_like"/>
    <property type="match status" value="1"/>
</dbReference>
<keyword evidence="1" id="KW-0862">Zinc</keyword>
<dbReference type="Gene3D" id="3.30.70.270">
    <property type="match status" value="1"/>
</dbReference>
<keyword evidence="5" id="KW-1185">Reference proteome</keyword>
<reference evidence="4" key="1">
    <citation type="submission" date="2019-12" db="EMBL/GenBank/DDBJ databases">
        <authorList>
            <person name="Scholes J."/>
        </authorList>
    </citation>
    <scope>NUCLEOTIDE SEQUENCE</scope>
</reference>
<dbReference type="EMBL" id="CACSLK010027833">
    <property type="protein sequence ID" value="CAA0831731.1"/>
    <property type="molecule type" value="Genomic_DNA"/>
</dbReference>
<evidence type="ECO:0000313" key="4">
    <source>
        <dbReference type="EMBL" id="CAA0831731.1"/>
    </source>
</evidence>
<dbReference type="InterPro" id="IPR043502">
    <property type="entry name" value="DNA/RNA_pol_sf"/>
</dbReference>
<dbReference type="Gene3D" id="2.40.70.10">
    <property type="entry name" value="Acid Proteases"/>
    <property type="match status" value="1"/>
</dbReference>
<dbReference type="PANTHER" id="PTHR15503">
    <property type="entry name" value="LDOC1 RELATED"/>
    <property type="match status" value="1"/>
</dbReference>
<dbReference type="Pfam" id="PF00078">
    <property type="entry name" value="RVT_1"/>
    <property type="match status" value="1"/>
</dbReference>
<protein>
    <recommendedName>
        <fullName evidence="3">CCHC-type domain-containing protein</fullName>
    </recommendedName>
</protein>
<dbReference type="PROSITE" id="PS50158">
    <property type="entry name" value="ZF_CCHC"/>
    <property type="match status" value="1"/>
</dbReference>
<dbReference type="InterPro" id="IPR043128">
    <property type="entry name" value="Rev_trsase/Diguanyl_cyclase"/>
</dbReference>
<feature type="compositionally biased region" description="Basic residues" evidence="2">
    <location>
        <begin position="175"/>
        <end position="190"/>
    </location>
</feature>
<dbReference type="Gene3D" id="3.10.10.10">
    <property type="entry name" value="HIV Type 1 Reverse Transcriptase, subunit A, domain 1"/>
    <property type="match status" value="1"/>
</dbReference>
<dbReference type="InterPro" id="IPR000477">
    <property type="entry name" value="RT_dom"/>
</dbReference>
<dbReference type="InterPro" id="IPR001878">
    <property type="entry name" value="Znf_CCHC"/>
</dbReference>
<dbReference type="AlphaFoldDB" id="A0A9N7NIW3"/>
<dbReference type="SUPFAM" id="SSF56672">
    <property type="entry name" value="DNA/RNA polymerases"/>
    <property type="match status" value="1"/>
</dbReference>
<feature type="compositionally biased region" description="Low complexity" evidence="2">
    <location>
        <begin position="255"/>
        <end position="278"/>
    </location>
</feature>
<keyword evidence="1" id="KW-0863">Zinc-finger</keyword>
<dbReference type="OrthoDB" id="2431547at2759"/>
<feature type="domain" description="CCHC-type" evidence="3">
    <location>
        <begin position="233"/>
        <end position="248"/>
    </location>
</feature>
<gene>
    <name evidence="4" type="ORF">SHERM_27047</name>
</gene>
<dbReference type="SUPFAM" id="SSF50630">
    <property type="entry name" value="Acid proteases"/>
    <property type="match status" value="1"/>
</dbReference>
<evidence type="ECO:0000313" key="5">
    <source>
        <dbReference type="Proteomes" id="UP001153555"/>
    </source>
</evidence>
<evidence type="ECO:0000256" key="1">
    <source>
        <dbReference type="PROSITE-ProRule" id="PRU00047"/>
    </source>
</evidence>
<keyword evidence="1" id="KW-0479">Metal-binding</keyword>
<proteinExistence type="predicted"/>
<dbReference type="CDD" id="cd01647">
    <property type="entry name" value="RT_LTR"/>
    <property type="match status" value="1"/>
</dbReference>
<comment type="caution">
    <text evidence="4">The sequence shown here is derived from an EMBL/GenBank/DDBJ whole genome shotgun (WGS) entry which is preliminary data.</text>
</comment>
<dbReference type="InterPro" id="IPR036875">
    <property type="entry name" value="Znf_CCHC_sf"/>
</dbReference>
<dbReference type="GO" id="GO:0008270">
    <property type="term" value="F:zinc ion binding"/>
    <property type="evidence" value="ECO:0007669"/>
    <property type="project" value="UniProtKB-KW"/>
</dbReference>
<feature type="region of interest" description="Disordered" evidence="2">
    <location>
        <begin position="247"/>
        <end position="278"/>
    </location>
</feature>
<dbReference type="GO" id="GO:0003676">
    <property type="term" value="F:nucleic acid binding"/>
    <property type="evidence" value="ECO:0007669"/>
    <property type="project" value="InterPro"/>
</dbReference>
<dbReference type="Pfam" id="PF08284">
    <property type="entry name" value="RVP_2"/>
    <property type="match status" value="1"/>
</dbReference>
<feature type="non-terminal residue" evidence="4">
    <location>
        <position position="1"/>
    </location>
</feature>
<dbReference type="SMART" id="SM00343">
    <property type="entry name" value="ZnF_C2HC"/>
    <property type="match status" value="1"/>
</dbReference>
<evidence type="ECO:0000259" key="3">
    <source>
        <dbReference type="PROSITE" id="PS50158"/>
    </source>
</evidence>
<dbReference type="PANTHER" id="PTHR15503:SF45">
    <property type="entry name" value="RNA-DIRECTED DNA POLYMERASE HOMOLOG"/>
    <property type="match status" value="1"/>
</dbReference>
<dbReference type="Pfam" id="PF03732">
    <property type="entry name" value="Retrotrans_gag"/>
    <property type="match status" value="1"/>
</dbReference>
<evidence type="ECO:0000256" key="2">
    <source>
        <dbReference type="SAM" id="MobiDB-lite"/>
    </source>
</evidence>
<dbReference type="Proteomes" id="UP001153555">
    <property type="component" value="Unassembled WGS sequence"/>
</dbReference>
<dbReference type="SUPFAM" id="SSF57756">
    <property type="entry name" value="Retrovirus zinc finger-like domains"/>
    <property type="match status" value="1"/>
</dbReference>
<name>A0A9N7NIW3_STRHE</name>
<accession>A0A9N7NIW3</accession>
<organism evidence="4 5">
    <name type="scientific">Striga hermonthica</name>
    <name type="common">Purple witchweed</name>
    <name type="synonym">Buchnera hermonthica</name>
    <dbReference type="NCBI Taxonomy" id="68872"/>
    <lineage>
        <taxon>Eukaryota</taxon>
        <taxon>Viridiplantae</taxon>
        <taxon>Streptophyta</taxon>
        <taxon>Embryophyta</taxon>
        <taxon>Tracheophyta</taxon>
        <taxon>Spermatophyta</taxon>
        <taxon>Magnoliopsida</taxon>
        <taxon>eudicotyledons</taxon>
        <taxon>Gunneridae</taxon>
        <taxon>Pentapetalae</taxon>
        <taxon>asterids</taxon>
        <taxon>lamiids</taxon>
        <taxon>Lamiales</taxon>
        <taxon>Orobanchaceae</taxon>
        <taxon>Buchnereae</taxon>
        <taxon>Striga</taxon>
    </lineage>
</organism>
<feature type="region of interest" description="Disordered" evidence="2">
    <location>
        <begin position="170"/>
        <end position="213"/>
    </location>
</feature>
<dbReference type="InterPro" id="IPR005162">
    <property type="entry name" value="Retrotrans_gag_dom"/>
</dbReference>
<dbReference type="InterPro" id="IPR032567">
    <property type="entry name" value="RTL1-rel"/>
</dbReference>